<feature type="transmembrane region" description="Helical" evidence="5">
    <location>
        <begin position="12"/>
        <end position="31"/>
    </location>
</feature>
<accession>A0A0S7Y6H6</accession>
<name>A0A0S7Y6H6_UNCSA</name>
<reference evidence="6 7" key="1">
    <citation type="journal article" date="2015" name="Microbiome">
        <title>Genomic resolution of linkages in carbon, nitrogen, and sulfur cycling among widespread estuary sediment bacteria.</title>
        <authorList>
            <person name="Baker B.J."/>
            <person name="Lazar C.S."/>
            <person name="Teske A.P."/>
            <person name="Dick G.J."/>
        </authorList>
    </citation>
    <scope>NUCLEOTIDE SEQUENCE [LARGE SCALE GENOMIC DNA]</scope>
    <source>
        <strain evidence="6">DG_54_3</strain>
    </source>
</reference>
<evidence type="ECO:0000313" key="6">
    <source>
        <dbReference type="EMBL" id="KPJ70031.1"/>
    </source>
</evidence>
<dbReference type="Pfam" id="PF00106">
    <property type="entry name" value="adh_short"/>
    <property type="match status" value="1"/>
</dbReference>
<dbReference type="GO" id="GO:0016491">
    <property type="term" value="F:oxidoreductase activity"/>
    <property type="evidence" value="ECO:0007669"/>
    <property type="project" value="UniProtKB-KW"/>
</dbReference>
<evidence type="ECO:0000256" key="5">
    <source>
        <dbReference type="SAM" id="Phobius"/>
    </source>
</evidence>
<keyword evidence="2" id="KW-0521">NADP</keyword>
<dbReference type="AlphaFoldDB" id="A0A0S7Y6H6"/>
<dbReference type="InterPro" id="IPR002347">
    <property type="entry name" value="SDR_fam"/>
</dbReference>
<dbReference type="FunFam" id="3.40.50.720:FF:000084">
    <property type="entry name" value="Short-chain dehydrogenase reductase"/>
    <property type="match status" value="1"/>
</dbReference>
<evidence type="ECO:0000256" key="1">
    <source>
        <dbReference type="ARBA" id="ARBA00006484"/>
    </source>
</evidence>
<dbReference type="InterPro" id="IPR036291">
    <property type="entry name" value="NAD(P)-bd_dom_sf"/>
</dbReference>
<comment type="similarity">
    <text evidence="1 4">Belongs to the short-chain dehydrogenases/reductases (SDR) family.</text>
</comment>
<evidence type="ECO:0000256" key="4">
    <source>
        <dbReference type="RuleBase" id="RU000363"/>
    </source>
</evidence>
<dbReference type="PANTHER" id="PTHR43391:SF14">
    <property type="entry name" value="DEHYDROGENASE_REDUCTASE SDR FAMILY PROTEIN 7-LIKE"/>
    <property type="match status" value="1"/>
</dbReference>
<organism evidence="6 7">
    <name type="scientific">candidate division WOR-1 bacterium DG_54_3</name>
    <dbReference type="NCBI Taxonomy" id="1703775"/>
    <lineage>
        <taxon>Bacteria</taxon>
        <taxon>Bacillati</taxon>
        <taxon>Saganbacteria</taxon>
    </lineage>
</organism>
<comment type="caution">
    <text evidence="6">The sequence shown here is derived from an EMBL/GenBank/DDBJ whole genome shotgun (WGS) entry which is preliminary data.</text>
</comment>
<proteinExistence type="inferred from homology"/>
<dbReference type="SUPFAM" id="SSF51735">
    <property type="entry name" value="NAD(P)-binding Rossmann-fold domains"/>
    <property type="match status" value="1"/>
</dbReference>
<dbReference type="EMBL" id="LIZX01000009">
    <property type="protein sequence ID" value="KPJ70031.1"/>
    <property type="molecule type" value="Genomic_DNA"/>
</dbReference>
<keyword evidence="5" id="KW-1133">Transmembrane helix</keyword>
<dbReference type="Proteomes" id="UP000051861">
    <property type="component" value="Unassembled WGS sequence"/>
</dbReference>
<evidence type="ECO:0000256" key="3">
    <source>
        <dbReference type="ARBA" id="ARBA00023002"/>
    </source>
</evidence>
<dbReference type="PRINTS" id="PR00081">
    <property type="entry name" value="GDHRDH"/>
</dbReference>
<dbReference type="PANTHER" id="PTHR43391">
    <property type="entry name" value="RETINOL DEHYDROGENASE-RELATED"/>
    <property type="match status" value="1"/>
</dbReference>
<keyword evidence="5" id="KW-0472">Membrane</keyword>
<protein>
    <recommendedName>
        <fullName evidence="8">Short-chain dehydrogenase</fullName>
    </recommendedName>
</protein>
<evidence type="ECO:0000256" key="2">
    <source>
        <dbReference type="ARBA" id="ARBA00022857"/>
    </source>
</evidence>
<dbReference type="PRINTS" id="PR00080">
    <property type="entry name" value="SDRFAMILY"/>
</dbReference>
<evidence type="ECO:0008006" key="8">
    <source>
        <dbReference type="Google" id="ProtNLM"/>
    </source>
</evidence>
<gene>
    <name evidence="6" type="ORF">AMJ44_00935</name>
</gene>
<keyword evidence="3" id="KW-0560">Oxidoreductase</keyword>
<dbReference type="CDD" id="cd05233">
    <property type="entry name" value="SDR_c"/>
    <property type="match status" value="1"/>
</dbReference>
<dbReference type="Gene3D" id="3.40.50.720">
    <property type="entry name" value="NAD(P)-binding Rossmann-like Domain"/>
    <property type="match status" value="1"/>
</dbReference>
<keyword evidence="5" id="KW-0812">Transmembrane</keyword>
<sequence length="300" mass="33182">MKKRELKLKDKVIVVTGAAGGIGSAVAHLFAEEGAVLVLSDIQEGKLEELNRTLKDSGNEVMVQTHDVTDPESWRRLMEKILDEFGRIDVLINNAGVVQPGAAENISIKHIRNQVEVNFLGTVYGCRAALRIMRAQNSGKIINVASLGGIVPMPGEAVYSATKHAIRGYSLSLFAELLDDPIDITVVCPDSVETSQLDYELLHDEAVLSFIGEPMKPEMVAQAILSASLKNKPEKLVPTLMGVFCRTGMAFPRIFFFLFPFLKKIGLRTMIKKRKEEKDDKHLLLNINMSDSKASKADRY</sequence>
<evidence type="ECO:0000313" key="7">
    <source>
        <dbReference type="Proteomes" id="UP000051861"/>
    </source>
</evidence>